<dbReference type="Pfam" id="PF07394">
    <property type="entry name" value="DUF1501"/>
    <property type="match status" value="1"/>
</dbReference>
<sequence length="436" mass="47616">MTRRSLLQIGAMTLGGLSLADLLRLRADASPTPRRTAVIFVFLQGGPSQLETYDPKPDAPIEIRGPLDAIATRTPGVHLGEYMQQQARISDKLAIIRSLHHQYEASTNHRAASHLIQTGYIINPDGRSDELPRNPGAGAVAAASRGANSASLPAYVLMQRRSDGGKYAGGSYLGNAYDPFTLSDDPSTADFSVQNLSPPPGLSIRRISDRRHLLQQLDQVRRTSDAASASSDPFQQRAFDMVTGGGAQKAFDLSQEPERMRQRYGMNRTGQSFLLARRLVEAGVTFVQVMPPGGSGGGWDDHDGILQPMKIAGPAYDQGLATLISDLHDRGLNQDVLVVAMGEFGRSPRINVKRTGRDHWPNVFSALIAGGDYRMGQVIGSSNDKAEVPTSAPYQPQNVLAMIYRHLGIDPGRTYPDHFGRPRYILEEREPIRELL</sequence>
<dbReference type="RefSeq" id="WP_197443218.1">
    <property type="nucleotide sequence ID" value="NZ_CP036433.1"/>
</dbReference>
<protein>
    <recommendedName>
        <fullName evidence="3">DUF1501 domain-containing protein</fullName>
    </recommendedName>
</protein>
<dbReference type="KEGG" id="lcre:Pla8534_24690"/>
<name>A0A518DS53_9BACT</name>
<dbReference type="SUPFAM" id="SSF53649">
    <property type="entry name" value="Alkaline phosphatase-like"/>
    <property type="match status" value="1"/>
</dbReference>
<accession>A0A518DS53</accession>
<dbReference type="EMBL" id="CP036433">
    <property type="protein sequence ID" value="QDU94663.1"/>
    <property type="molecule type" value="Genomic_DNA"/>
</dbReference>
<dbReference type="AlphaFoldDB" id="A0A518DS53"/>
<proteinExistence type="predicted"/>
<reference evidence="1 2" key="1">
    <citation type="submission" date="2019-02" db="EMBL/GenBank/DDBJ databases">
        <title>Deep-cultivation of Planctomycetes and their phenomic and genomic characterization uncovers novel biology.</title>
        <authorList>
            <person name="Wiegand S."/>
            <person name="Jogler M."/>
            <person name="Boedeker C."/>
            <person name="Pinto D."/>
            <person name="Vollmers J."/>
            <person name="Rivas-Marin E."/>
            <person name="Kohn T."/>
            <person name="Peeters S.H."/>
            <person name="Heuer A."/>
            <person name="Rast P."/>
            <person name="Oberbeckmann S."/>
            <person name="Bunk B."/>
            <person name="Jeske O."/>
            <person name="Meyerdierks A."/>
            <person name="Storesund J.E."/>
            <person name="Kallscheuer N."/>
            <person name="Luecker S."/>
            <person name="Lage O.M."/>
            <person name="Pohl T."/>
            <person name="Merkel B.J."/>
            <person name="Hornburger P."/>
            <person name="Mueller R.-W."/>
            <person name="Bruemmer F."/>
            <person name="Labrenz M."/>
            <person name="Spormann A.M."/>
            <person name="Op den Camp H."/>
            <person name="Overmann J."/>
            <person name="Amann R."/>
            <person name="Jetten M.S.M."/>
            <person name="Mascher T."/>
            <person name="Medema M.H."/>
            <person name="Devos D.P."/>
            <person name="Kaster A.-K."/>
            <person name="Ovreas L."/>
            <person name="Rohde M."/>
            <person name="Galperin M.Y."/>
            <person name="Jogler C."/>
        </authorList>
    </citation>
    <scope>NUCLEOTIDE SEQUENCE [LARGE SCALE GENOMIC DNA]</scope>
    <source>
        <strain evidence="1 2">Pla85_3_4</strain>
    </source>
</reference>
<gene>
    <name evidence="1" type="ORF">Pla8534_24690</name>
</gene>
<dbReference type="InterPro" id="IPR017850">
    <property type="entry name" value="Alkaline_phosphatase_core_sf"/>
</dbReference>
<dbReference type="PANTHER" id="PTHR43737:SF1">
    <property type="entry name" value="DUF1501 DOMAIN-CONTAINING PROTEIN"/>
    <property type="match status" value="1"/>
</dbReference>
<keyword evidence="2" id="KW-1185">Reference proteome</keyword>
<organism evidence="1 2">
    <name type="scientific">Lignipirellula cremea</name>
    <dbReference type="NCBI Taxonomy" id="2528010"/>
    <lineage>
        <taxon>Bacteria</taxon>
        <taxon>Pseudomonadati</taxon>
        <taxon>Planctomycetota</taxon>
        <taxon>Planctomycetia</taxon>
        <taxon>Pirellulales</taxon>
        <taxon>Pirellulaceae</taxon>
        <taxon>Lignipirellula</taxon>
    </lineage>
</organism>
<dbReference type="Proteomes" id="UP000317648">
    <property type="component" value="Chromosome"/>
</dbReference>
<evidence type="ECO:0000313" key="2">
    <source>
        <dbReference type="Proteomes" id="UP000317648"/>
    </source>
</evidence>
<dbReference type="InterPro" id="IPR010869">
    <property type="entry name" value="DUF1501"/>
</dbReference>
<evidence type="ECO:0000313" key="1">
    <source>
        <dbReference type="EMBL" id="QDU94663.1"/>
    </source>
</evidence>
<evidence type="ECO:0008006" key="3">
    <source>
        <dbReference type="Google" id="ProtNLM"/>
    </source>
</evidence>
<dbReference type="PANTHER" id="PTHR43737">
    <property type="entry name" value="BLL7424 PROTEIN"/>
    <property type="match status" value="1"/>
</dbReference>